<evidence type="ECO:0000313" key="1">
    <source>
        <dbReference type="EMBL" id="ATA79344.1"/>
    </source>
</evidence>
<sequence length="83" mass="9614">MENELYHIVLEKEGAYRPIALTAFQYELFKAFLGSLSNNTKGLLLLPEEFELKFKYGGKRGKNARNEYTQMLNTEKEIAKPLL</sequence>
<organism evidence="1 2">
    <name type="scientific">Capnocytophaga sputigena</name>
    <dbReference type="NCBI Taxonomy" id="1019"/>
    <lineage>
        <taxon>Bacteria</taxon>
        <taxon>Pseudomonadati</taxon>
        <taxon>Bacteroidota</taxon>
        <taxon>Flavobacteriia</taxon>
        <taxon>Flavobacteriales</taxon>
        <taxon>Flavobacteriaceae</taxon>
        <taxon>Capnocytophaga</taxon>
    </lineage>
</organism>
<dbReference type="AlphaFoldDB" id="A0A250F2G4"/>
<accession>A0A250F2G4</accession>
<dbReference type="RefSeq" id="WP_095901286.1">
    <property type="nucleotide sequence ID" value="NZ_CP022383.1"/>
</dbReference>
<proteinExistence type="predicted"/>
<reference evidence="2" key="1">
    <citation type="submission" date="2017-06" db="EMBL/GenBank/DDBJ databases">
        <title>Capnocytophaga spp. assemblies.</title>
        <authorList>
            <person name="Gulvik C.A."/>
        </authorList>
    </citation>
    <scope>NUCLEOTIDE SEQUENCE [LARGE SCALE GENOMIC DNA]</scope>
    <source>
        <strain evidence="2">H4486</strain>
    </source>
</reference>
<evidence type="ECO:0000313" key="2">
    <source>
        <dbReference type="Proteomes" id="UP000217334"/>
    </source>
</evidence>
<dbReference type="Proteomes" id="UP000217334">
    <property type="component" value="Chromosome"/>
</dbReference>
<name>A0A250F2G4_CAPSP</name>
<gene>
    <name evidence="1" type="ORF">CGC59_06475</name>
</gene>
<dbReference type="EMBL" id="CP022383">
    <property type="protein sequence ID" value="ATA79344.1"/>
    <property type="molecule type" value="Genomic_DNA"/>
</dbReference>
<protein>
    <submittedName>
        <fullName evidence="1">Uncharacterized protein</fullName>
    </submittedName>
</protein>